<feature type="transmembrane region" description="Helical" evidence="5">
    <location>
        <begin position="79"/>
        <end position="105"/>
    </location>
</feature>
<feature type="transmembrane region" description="Helical" evidence="5">
    <location>
        <begin position="165"/>
        <end position="187"/>
    </location>
</feature>
<evidence type="ECO:0000256" key="1">
    <source>
        <dbReference type="ARBA" id="ARBA00004141"/>
    </source>
</evidence>
<comment type="subcellular location">
    <subcellularLocation>
        <location evidence="1">Membrane</location>
        <topology evidence="1">Multi-pass membrane protein</topology>
    </subcellularLocation>
</comment>
<dbReference type="PANTHER" id="PTHR42718:SF48">
    <property type="entry name" value="CONSERVED TWO-DOMAIN MEMBRANE PROTEIN-RELATED"/>
    <property type="match status" value="1"/>
</dbReference>
<evidence type="ECO:0000313" key="7">
    <source>
        <dbReference type="EMBL" id="EPR43066.1"/>
    </source>
</evidence>
<reference evidence="7 8" key="1">
    <citation type="journal article" date="2013" name="Genome Announc.">
        <title>Draft genome sequences for three mercury-methylating, sulfate-reducing bacteria.</title>
        <authorList>
            <person name="Brown S.D."/>
            <person name="Hurt R.A.Jr."/>
            <person name="Gilmour C.C."/>
            <person name="Elias D.A."/>
        </authorList>
    </citation>
    <scope>NUCLEOTIDE SEQUENCE [LARGE SCALE GENOMIC DNA]</scope>
    <source>
        <strain evidence="7 8">DSM 2059</strain>
    </source>
</reference>
<organism evidence="7 8">
    <name type="scientific">Desulfococcus multivorans DSM 2059</name>
    <dbReference type="NCBI Taxonomy" id="1121405"/>
    <lineage>
        <taxon>Bacteria</taxon>
        <taxon>Pseudomonadati</taxon>
        <taxon>Thermodesulfobacteriota</taxon>
        <taxon>Desulfobacteria</taxon>
        <taxon>Desulfobacterales</taxon>
        <taxon>Desulfococcaceae</taxon>
        <taxon>Desulfococcus</taxon>
    </lineage>
</organism>
<feature type="transmembrane region" description="Helical" evidence="5">
    <location>
        <begin position="406"/>
        <end position="427"/>
    </location>
</feature>
<dbReference type="Gene3D" id="1.20.1720.10">
    <property type="entry name" value="Multidrug resistance protein D"/>
    <property type="match status" value="1"/>
</dbReference>
<keyword evidence="8" id="KW-1185">Reference proteome</keyword>
<feature type="transmembrane region" description="Helical" evidence="5">
    <location>
        <begin position="298"/>
        <end position="316"/>
    </location>
</feature>
<feature type="transmembrane region" description="Helical" evidence="5">
    <location>
        <begin position="262"/>
        <end position="286"/>
    </location>
</feature>
<dbReference type="CDD" id="cd17321">
    <property type="entry name" value="MFS_MMR_MDR_like"/>
    <property type="match status" value="1"/>
</dbReference>
<name>S7U0V3_DESML</name>
<dbReference type="PATRIC" id="fig|1121405.3.peg.705"/>
<feature type="transmembrane region" description="Helical" evidence="5">
    <location>
        <begin position="199"/>
        <end position="218"/>
    </location>
</feature>
<dbReference type="RefSeq" id="WP_020875734.1">
    <property type="nucleotide sequence ID" value="NZ_ATHJ01000058.1"/>
</dbReference>
<evidence type="ECO:0000256" key="4">
    <source>
        <dbReference type="ARBA" id="ARBA00023136"/>
    </source>
</evidence>
<feature type="transmembrane region" description="Helical" evidence="5">
    <location>
        <begin position="46"/>
        <end position="67"/>
    </location>
</feature>
<proteinExistence type="predicted"/>
<dbReference type="eggNOG" id="COG0477">
    <property type="taxonomic scope" value="Bacteria"/>
</dbReference>
<feature type="transmembrane region" description="Helical" evidence="5">
    <location>
        <begin position="111"/>
        <end position="130"/>
    </location>
</feature>
<accession>S7U0V3</accession>
<dbReference type="PROSITE" id="PS00216">
    <property type="entry name" value="SUGAR_TRANSPORT_1"/>
    <property type="match status" value="1"/>
</dbReference>
<dbReference type="OrthoDB" id="9812221at2"/>
<dbReference type="InterPro" id="IPR005829">
    <property type="entry name" value="Sugar_transporter_CS"/>
</dbReference>
<evidence type="ECO:0000256" key="3">
    <source>
        <dbReference type="ARBA" id="ARBA00022989"/>
    </source>
</evidence>
<feature type="transmembrane region" description="Helical" evidence="5">
    <location>
        <begin position="137"/>
        <end position="159"/>
    </location>
</feature>
<feature type="transmembrane region" description="Helical" evidence="5">
    <location>
        <begin position="433"/>
        <end position="453"/>
    </location>
</feature>
<evidence type="ECO:0000313" key="8">
    <source>
        <dbReference type="Proteomes" id="UP000014977"/>
    </source>
</evidence>
<dbReference type="InterPro" id="IPR011701">
    <property type="entry name" value="MFS"/>
</dbReference>
<evidence type="ECO:0000259" key="6">
    <source>
        <dbReference type="PROSITE" id="PS50850"/>
    </source>
</evidence>
<keyword evidence="2 5" id="KW-0812">Transmembrane</keyword>
<gene>
    <name evidence="7" type="ORF">dsmv_1387</name>
</gene>
<protein>
    <submittedName>
        <fullName evidence="7">Major facilitator superfamily MFS_1</fullName>
    </submittedName>
</protein>
<dbReference type="FunFam" id="1.20.1250.20:FF:000503">
    <property type="entry name" value="Drug resistance transporter, EmrB/QacA subfamily"/>
    <property type="match status" value="1"/>
</dbReference>
<dbReference type="Proteomes" id="UP000014977">
    <property type="component" value="Unassembled WGS sequence"/>
</dbReference>
<feature type="transmembrane region" description="Helical" evidence="5">
    <location>
        <begin position="353"/>
        <end position="370"/>
    </location>
</feature>
<feature type="transmembrane region" description="Helical" evidence="5">
    <location>
        <begin position="328"/>
        <end position="347"/>
    </location>
</feature>
<dbReference type="PROSITE" id="PS50850">
    <property type="entry name" value="MFS"/>
    <property type="match status" value="1"/>
</dbReference>
<evidence type="ECO:0000256" key="2">
    <source>
        <dbReference type="ARBA" id="ARBA00022692"/>
    </source>
</evidence>
<keyword evidence="3 5" id="KW-1133">Transmembrane helix</keyword>
<dbReference type="InterPro" id="IPR020846">
    <property type="entry name" value="MFS_dom"/>
</dbReference>
<dbReference type="GO" id="GO:0016020">
    <property type="term" value="C:membrane"/>
    <property type="evidence" value="ECO:0007669"/>
    <property type="project" value="UniProtKB-SubCell"/>
</dbReference>
<dbReference type="InterPro" id="IPR036259">
    <property type="entry name" value="MFS_trans_sf"/>
</dbReference>
<dbReference type="Gene3D" id="1.20.1250.20">
    <property type="entry name" value="MFS general substrate transporter like domains"/>
    <property type="match status" value="1"/>
</dbReference>
<evidence type="ECO:0000256" key="5">
    <source>
        <dbReference type="SAM" id="Phobius"/>
    </source>
</evidence>
<sequence>MARSPEKTSPKAALAVAALTTFMAPFMISAVNIALPAIQAEFAVDAVVLGWLANAYLLATGVALVPAGKIADIYGRRKIFITGILVFTVATTATAVMPSISWIILLRILQGMGAAMTMTTGIAIISAVFPPSERGKAIGITVSSVYIGLSVGPFAGGLLTGAFGWRAIFLINAPIGAAALLLAALKIREEWADAAGERFDVAGSLFYGVALVCLMYGLSILPARLGLGLLGGGALAMGLFIRHELRTAFPVFEVRLFRQNRTFTYSSLAALINYAATFAVAFLMSLYLQYIKGMSPEAAGTVLICQPGVMALFSPAAGRLSDRIEPAAIASAGMALTAAGLAALAFLSADTDIPYIIVSLVVLGLGFALFSSPNMNAIMGSVEKRHYGVASGTVATMRLVGQMLSMTLATLAFSFFIGSAQIAPPVYPRFLEAVTLCFAAFSVMCAGGIYFSLARGTLHSRSR</sequence>
<dbReference type="AlphaFoldDB" id="S7U0V3"/>
<dbReference type="GO" id="GO:0022857">
    <property type="term" value="F:transmembrane transporter activity"/>
    <property type="evidence" value="ECO:0007669"/>
    <property type="project" value="InterPro"/>
</dbReference>
<dbReference type="EMBL" id="ATHJ01000058">
    <property type="protein sequence ID" value="EPR43066.1"/>
    <property type="molecule type" value="Genomic_DNA"/>
</dbReference>
<dbReference type="STRING" id="897.B2D07_18120"/>
<keyword evidence="4 5" id="KW-0472">Membrane</keyword>
<feature type="domain" description="Major facilitator superfamily (MFS) profile" evidence="6">
    <location>
        <begin position="13"/>
        <end position="457"/>
    </location>
</feature>
<feature type="transmembrane region" description="Helical" evidence="5">
    <location>
        <begin position="224"/>
        <end position="241"/>
    </location>
</feature>
<dbReference type="PANTHER" id="PTHR42718">
    <property type="entry name" value="MAJOR FACILITATOR SUPERFAMILY MULTIDRUG TRANSPORTER MFSC"/>
    <property type="match status" value="1"/>
</dbReference>
<comment type="caution">
    <text evidence="7">The sequence shown here is derived from an EMBL/GenBank/DDBJ whole genome shotgun (WGS) entry which is preliminary data.</text>
</comment>
<dbReference type="Pfam" id="PF07690">
    <property type="entry name" value="MFS_1"/>
    <property type="match status" value="1"/>
</dbReference>
<dbReference type="SUPFAM" id="SSF103473">
    <property type="entry name" value="MFS general substrate transporter"/>
    <property type="match status" value="1"/>
</dbReference>